<dbReference type="SMART" id="SM00052">
    <property type="entry name" value="EAL"/>
    <property type="match status" value="1"/>
</dbReference>
<dbReference type="PROSITE" id="PS50887">
    <property type="entry name" value="GGDEF"/>
    <property type="match status" value="1"/>
</dbReference>
<evidence type="ECO:0000259" key="5">
    <source>
        <dbReference type="PROSITE" id="PS50883"/>
    </source>
</evidence>
<dbReference type="Gene3D" id="3.40.50.2300">
    <property type="match status" value="1"/>
</dbReference>
<dbReference type="InterPro" id="IPR011006">
    <property type="entry name" value="CheY-like_superfamily"/>
</dbReference>
<dbReference type="PROSITE" id="PS50883">
    <property type="entry name" value="EAL"/>
    <property type="match status" value="1"/>
</dbReference>
<dbReference type="NCBIfam" id="TIGR00254">
    <property type="entry name" value="GGDEF"/>
    <property type="match status" value="2"/>
</dbReference>
<dbReference type="InterPro" id="IPR043128">
    <property type="entry name" value="Rev_trsase/Diguanyl_cyclase"/>
</dbReference>
<dbReference type="GO" id="GO:0071111">
    <property type="term" value="F:cyclic-guanylate-specific phosphodiesterase activity"/>
    <property type="evidence" value="ECO:0007669"/>
    <property type="project" value="UniProtKB-EC"/>
</dbReference>
<evidence type="ECO:0000259" key="4">
    <source>
        <dbReference type="PROSITE" id="PS50110"/>
    </source>
</evidence>
<dbReference type="EC" id="3.1.4.52" evidence="1"/>
<dbReference type="Proteomes" id="UP000321039">
    <property type="component" value="Unassembled WGS sequence"/>
</dbReference>
<dbReference type="CDD" id="cd01948">
    <property type="entry name" value="EAL"/>
    <property type="match status" value="1"/>
</dbReference>
<organism evidence="7 8">
    <name type="scientific">Parahaliea maris</name>
    <dbReference type="NCBI Taxonomy" id="2716870"/>
    <lineage>
        <taxon>Bacteria</taxon>
        <taxon>Pseudomonadati</taxon>
        <taxon>Pseudomonadota</taxon>
        <taxon>Gammaproteobacteria</taxon>
        <taxon>Cellvibrionales</taxon>
        <taxon>Halieaceae</taxon>
        <taxon>Parahaliea</taxon>
    </lineage>
</organism>
<comment type="caution">
    <text evidence="7">The sequence shown here is derived from an EMBL/GenBank/DDBJ whole genome shotgun (WGS) entry which is preliminary data.</text>
</comment>
<keyword evidence="8" id="KW-1185">Reference proteome</keyword>
<evidence type="ECO:0000259" key="6">
    <source>
        <dbReference type="PROSITE" id="PS50887"/>
    </source>
</evidence>
<evidence type="ECO:0000313" key="7">
    <source>
        <dbReference type="EMBL" id="TXS91292.1"/>
    </source>
</evidence>
<dbReference type="SUPFAM" id="SSF141868">
    <property type="entry name" value="EAL domain-like"/>
    <property type="match status" value="1"/>
</dbReference>
<dbReference type="Pfam" id="PF00563">
    <property type="entry name" value="EAL"/>
    <property type="match status" value="1"/>
</dbReference>
<dbReference type="InterPro" id="IPR035919">
    <property type="entry name" value="EAL_sf"/>
</dbReference>
<dbReference type="InterPro" id="IPR052155">
    <property type="entry name" value="Biofilm_reg_signaling"/>
</dbReference>
<proteinExistence type="predicted"/>
<keyword evidence="3" id="KW-0597">Phosphoprotein</keyword>
<protein>
    <recommendedName>
        <fullName evidence="1">cyclic-guanylate-specific phosphodiesterase</fullName>
        <ecNumber evidence="1">3.1.4.52</ecNumber>
    </recommendedName>
</protein>
<evidence type="ECO:0000256" key="3">
    <source>
        <dbReference type="PROSITE-ProRule" id="PRU00169"/>
    </source>
</evidence>
<dbReference type="InterPro" id="IPR001633">
    <property type="entry name" value="EAL_dom"/>
</dbReference>
<dbReference type="InterPro" id="IPR001789">
    <property type="entry name" value="Sig_transdc_resp-reg_receiver"/>
</dbReference>
<dbReference type="FunFam" id="3.20.20.450:FF:000001">
    <property type="entry name" value="Cyclic di-GMP phosphodiesterase yahA"/>
    <property type="match status" value="1"/>
</dbReference>
<dbReference type="AlphaFoldDB" id="A0A5C8ZUP5"/>
<dbReference type="Gene3D" id="3.30.70.270">
    <property type="match status" value="1"/>
</dbReference>
<gene>
    <name evidence="7" type="ORF">FV139_16275</name>
</gene>
<feature type="domain" description="GGDEF" evidence="6">
    <location>
        <begin position="178"/>
        <end position="329"/>
    </location>
</feature>
<dbReference type="EMBL" id="VRZA01000006">
    <property type="protein sequence ID" value="TXS91292.1"/>
    <property type="molecule type" value="Genomic_DNA"/>
</dbReference>
<accession>A0A5C8ZUP5</accession>
<dbReference type="Pfam" id="PF00990">
    <property type="entry name" value="GGDEF"/>
    <property type="match status" value="2"/>
</dbReference>
<dbReference type="PANTHER" id="PTHR44757">
    <property type="entry name" value="DIGUANYLATE CYCLASE DGCP"/>
    <property type="match status" value="1"/>
</dbReference>
<evidence type="ECO:0000256" key="1">
    <source>
        <dbReference type="ARBA" id="ARBA00012282"/>
    </source>
</evidence>
<dbReference type="SUPFAM" id="SSF55073">
    <property type="entry name" value="Nucleotide cyclase"/>
    <property type="match status" value="1"/>
</dbReference>
<dbReference type="RefSeq" id="WP_148069526.1">
    <property type="nucleotide sequence ID" value="NZ_VRZA01000006.1"/>
</dbReference>
<dbReference type="Pfam" id="PF00072">
    <property type="entry name" value="Response_reg"/>
    <property type="match status" value="1"/>
</dbReference>
<dbReference type="GO" id="GO:0000160">
    <property type="term" value="P:phosphorelay signal transduction system"/>
    <property type="evidence" value="ECO:0007669"/>
    <property type="project" value="InterPro"/>
</dbReference>
<dbReference type="Gene3D" id="3.20.20.450">
    <property type="entry name" value="EAL domain"/>
    <property type="match status" value="1"/>
</dbReference>
<dbReference type="SUPFAM" id="SSF52172">
    <property type="entry name" value="CheY-like"/>
    <property type="match status" value="1"/>
</dbReference>
<dbReference type="CDD" id="cd01949">
    <property type="entry name" value="GGDEF"/>
    <property type="match status" value="1"/>
</dbReference>
<reference evidence="7 8" key="1">
    <citation type="submission" date="2019-08" db="EMBL/GenBank/DDBJ databases">
        <title>Parahaliea maris sp. nov., isolated from the surface seawater.</title>
        <authorList>
            <person name="Liu Y."/>
        </authorList>
    </citation>
    <scope>NUCLEOTIDE SEQUENCE [LARGE SCALE GENOMIC DNA]</scope>
    <source>
        <strain evidence="7 8">HSLHS9</strain>
    </source>
</reference>
<feature type="domain" description="Response regulatory" evidence="4">
    <location>
        <begin position="12"/>
        <end position="128"/>
    </location>
</feature>
<dbReference type="InterPro" id="IPR029787">
    <property type="entry name" value="Nucleotide_cyclase"/>
</dbReference>
<feature type="domain" description="EAL" evidence="5">
    <location>
        <begin position="338"/>
        <end position="591"/>
    </location>
</feature>
<feature type="modified residue" description="4-aspartylphosphate" evidence="3">
    <location>
        <position position="61"/>
    </location>
</feature>
<dbReference type="SMART" id="SM00267">
    <property type="entry name" value="GGDEF"/>
    <property type="match status" value="1"/>
</dbReference>
<evidence type="ECO:0000256" key="2">
    <source>
        <dbReference type="ARBA" id="ARBA00022636"/>
    </source>
</evidence>
<dbReference type="PANTHER" id="PTHR44757:SF2">
    <property type="entry name" value="BIOFILM ARCHITECTURE MAINTENANCE PROTEIN MBAA"/>
    <property type="match status" value="1"/>
</dbReference>
<name>A0A5C8ZUP5_9GAMM</name>
<evidence type="ECO:0000313" key="8">
    <source>
        <dbReference type="Proteomes" id="UP000321039"/>
    </source>
</evidence>
<dbReference type="PROSITE" id="PS50110">
    <property type="entry name" value="RESPONSE_REGULATORY"/>
    <property type="match status" value="1"/>
</dbReference>
<dbReference type="SMART" id="SM00448">
    <property type="entry name" value="REC"/>
    <property type="match status" value="1"/>
</dbReference>
<keyword evidence="2" id="KW-0973">c-di-GMP</keyword>
<dbReference type="InterPro" id="IPR000160">
    <property type="entry name" value="GGDEF_dom"/>
</dbReference>
<sequence length="601" mass="67680">MPPDTPSRLRAKILVSDDDINVRLLTRQCLEAEDMTVVEASNGPETIDVFVRERPDLVFLDVEMPGMSGLEVCKRIRQMPQGESIPIMIVTGSDDRQSIDQGFEAGATQYKTKPVNWSLLGRDVQYMLRASNAFNALKRQEDRLRYLAYYDPLTSLPNRRSFNEQLNRILKRSQRRGSNAALMFIDLDHFKRINDSIGHGRGDRLLVEIAKRLSSELREDDAINYFSDENAEDMVDASTEIARLGGDEFTVVLSDVPHTDHVETVARRILRSLSEPIALQSHNPVVTPSIGIALYPQDGTDPDSLVRNADTAMYAAKAEGRACYRFYNEEMNAKAVEQLKMEEELRHAMQNQELELRYQPQVCTRTGNVVSLEALVRWKHPVRGMVPPNEFIPVAERTGQIIELGKWVIEEVARHCAYWDTLSLPQFRVSVNISSMQFSQRDLAAQVATILGKAGLAASRLELELTESAIMTDAPTNIAKLRELKKLGLALAVDDFGTGYSSLSYLKRFPIDTLKIDQSFVTDLDSPDGAAIVDAIMALSKSLNLQVIAEGIETEEQLSYLLKRDCDLLQGYYFSRPIYPEDVPTLLKQDFNPVLTRFAQA</sequence>